<evidence type="ECO:0000313" key="3">
    <source>
        <dbReference type="Proteomes" id="UP001054945"/>
    </source>
</evidence>
<evidence type="ECO:0000256" key="1">
    <source>
        <dbReference type="SAM" id="MobiDB-lite"/>
    </source>
</evidence>
<proteinExistence type="predicted"/>
<feature type="compositionally biased region" description="Polar residues" evidence="1">
    <location>
        <begin position="128"/>
        <end position="146"/>
    </location>
</feature>
<sequence length="146" mass="16819">MLEVYLELFGISIRITNKKRKVQQTKGTHPNQKMHHLCPPLSLPLLDRFDLCLWDRKAWACNCGLENDSSKVFFCGEEKPNPLLFDLFNNETNGRSRANGKFIRNLFLGISIGITNKKKERSSKTKGTHPNQKMHSDLSPSPYWTD</sequence>
<dbReference type="Proteomes" id="UP001054945">
    <property type="component" value="Unassembled WGS sequence"/>
</dbReference>
<dbReference type="AlphaFoldDB" id="A0AAV4Y3Q7"/>
<protein>
    <submittedName>
        <fullName evidence="2">Uncharacterized protein</fullName>
    </submittedName>
</protein>
<feature type="compositionally biased region" description="Basic residues" evidence="1">
    <location>
        <begin position="118"/>
        <end position="127"/>
    </location>
</feature>
<evidence type="ECO:0000313" key="2">
    <source>
        <dbReference type="EMBL" id="GIZ00789.1"/>
    </source>
</evidence>
<name>A0AAV4Y3Q7_CAEEX</name>
<comment type="caution">
    <text evidence="2">The sequence shown here is derived from an EMBL/GenBank/DDBJ whole genome shotgun (WGS) entry which is preliminary data.</text>
</comment>
<accession>A0AAV4Y3Q7</accession>
<gene>
    <name evidence="2" type="ORF">CEXT_283981</name>
</gene>
<dbReference type="EMBL" id="BPLR01001207">
    <property type="protein sequence ID" value="GIZ00789.1"/>
    <property type="molecule type" value="Genomic_DNA"/>
</dbReference>
<keyword evidence="3" id="KW-1185">Reference proteome</keyword>
<reference evidence="2 3" key="1">
    <citation type="submission" date="2021-06" db="EMBL/GenBank/DDBJ databases">
        <title>Caerostris extrusa draft genome.</title>
        <authorList>
            <person name="Kono N."/>
            <person name="Arakawa K."/>
        </authorList>
    </citation>
    <scope>NUCLEOTIDE SEQUENCE [LARGE SCALE GENOMIC DNA]</scope>
</reference>
<feature type="region of interest" description="Disordered" evidence="1">
    <location>
        <begin position="118"/>
        <end position="146"/>
    </location>
</feature>
<organism evidence="2 3">
    <name type="scientific">Caerostris extrusa</name>
    <name type="common">Bark spider</name>
    <name type="synonym">Caerostris bankana</name>
    <dbReference type="NCBI Taxonomy" id="172846"/>
    <lineage>
        <taxon>Eukaryota</taxon>
        <taxon>Metazoa</taxon>
        <taxon>Ecdysozoa</taxon>
        <taxon>Arthropoda</taxon>
        <taxon>Chelicerata</taxon>
        <taxon>Arachnida</taxon>
        <taxon>Araneae</taxon>
        <taxon>Araneomorphae</taxon>
        <taxon>Entelegynae</taxon>
        <taxon>Araneoidea</taxon>
        <taxon>Araneidae</taxon>
        <taxon>Caerostris</taxon>
    </lineage>
</organism>